<evidence type="ECO:0000256" key="5">
    <source>
        <dbReference type="ARBA" id="ARBA00023136"/>
    </source>
</evidence>
<feature type="transmembrane region" description="Helical" evidence="6">
    <location>
        <begin position="129"/>
        <end position="148"/>
    </location>
</feature>
<name>A0A6G1KRV7_9PLEO</name>
<keyword evidence="2" id="KW-0813">Transport</keyword>
<dbReference type="AlphaFoldDB" id="A0A6G1KRV7"/>
<feature type="transmembrane region" description="Helical" evidence="6">
    <location>
        <begin position="169"/>
        <end position="187"/>
    </location>
</feature>
<feature type="transmembrane region" description="Helical" evidence="6">
    <location>
        <begin position="91"/>
        <end position="109"/>
    </location>
</feature>
<feature type="transmembrane region" description="Helical" evidence="6">
    <location>
        <begin position="474"/>
        <end position="494"/>
    </location>
</feature>
<accession>A0A6G1KRV7</accession>
<sequence length="547" mass="59556">MHGVVQWAGTPKIKGSSEAMRMALLTASLIGLQFTWNVEMTYCTPYLLELGLTKSKISLVWIAGPLSGLIMQPIVGVVADKSKNKWGRRRPFMAGGTVLVAMFLILLGWTKEVVKMFVTEKEAVRQATIFLAVFSIYGIDFAINAVQGSCRGLIVDTLPIAKQQMGSSWASRMVAVGSLVGYGAGAIDLKSVFGPMLGDSQFKQLTAVAAMTLCFTVGITSWAVTERVLISDGKEDEEEQGPMQVLSTIAKTATNLPKGIAAICFVQFWAWIGWFPFLFYSTTWVGEIYLRFEAPAEAKNAGDLTGQVGRIGSMALIAFSIITFVMSVLLPFVVKSPEDEGPQFTPRPPQSIASFVIEIEKYKPSLLSMWTVSHCIFAGSMIMAPFVQSLRSATMIVAVCGISWAISCWAPFTFLGVEINKLNQPNHHHSYGRLSRSSIELESPMALHLNHNMEDQSHSSTGASSGQYLGIMNLYTTLPQFVGTAISWVVFSILEPGKSPELAKETHPDEQSSTDGPNAIAVCLFIGALSAGMAALATRRLQRIQNY</sequence>
<dbReference type="PANTHER" id="PTHR19432:SF76">
    <property type="entry name" value="TRANSPORTER, PUTATIVE (EUROFUNG)-RELATED"/>
    <property type="match status" value="1"/>
</dbReference>
<comment type="subcellular location">
    <subcellularLocation>
        <location evidence="1">Membrane</location>
        <topology evidence="1">Multi-pass membrane protein</topology>
    </subcellularLocation>
</comment>
<dbReference type="InterPro" id="IPR036259">
    <property type="entry name" value="MFS_trans_sf"/>
</dbReference>
<gene>
    <name evidence="7" type="ORF">K504DRAFT_23562</name>
</gene>
<evidence type="ECO:0000256" key="1">
    <source>
        <dbReference type="ARBA" id="ARBA00004141"/>
    </source>
</evidence>
<dbReference type="SUPFAM" id="SSF103473">
    <property type="entry name" value="MFS general substrate transporter"/>
    <property type="match status" value="1"/>
</dbReference>
<feature type="transmembrane region" description="Helical" evidence="6">
    <location>
        <begin position="260"/>
        <end position="280"/>
    </location>
</feature>
<dbReference type="OrthoDB" id="28755at2759"/>
<dbReference type="GO" id="GO:0005886">
    <property type="term" value="C:plasma membrane"/>
    <property type="evidence" value="ECO:0007669"/>
    <property type="project" value="TreeGrafter"/>
</dbReference>
<evidence type="ECO:0000256" key="2">
    <source>
        <dbReference type="ARBA" id="ARBA00022448"/>
    </source>
</evidence>
<dbReference type="Gene3D" id="1.20.1250.20">
    <property type="entry name" value="MFS general substrate transporter like domains"/>
    <property type="match status" value="1"/>
</dbReference>
<protein>
    <submittedName>
        <fullName evidence="7">Sucrose transport protein-like protein</fullName>
    </submittedName>
</protein>
<feature type="transmembrane region" description="Helical" evidence="6">
    <location>
        <begin position="311"/>
        <end position="334"/>
    </location>
</feature>
<feature type="transmembrane region" description="Helical" evidence="6">
    <location>
        <begin position="519"/>
        <end position="538"/>
    </location>
</feature>
<keyword evidence="8" id="KW-1185">Reference proteome</keyword>
<reference evidence="7" key="1">
    <citation type="journal article" date="2020" name="Stud. Mycol.">
        <title>101 Dothideomycetes genomes: a test case for predicting lifestyles and emergence of pathogens.</title>
        <authorList>
            <person name="Haridas S."/>
            <person name="Albert R."/>
            <person name="Binder M."/>
            <person name="Bloem J."/>
            <person name="Labutti K."/>
            <person name="Salamov A."/>
            <person name="Andreopoulos B."/>
            <person name="Baker S."/>
            <person name="Barry K."/>
            <person name="Bills G."/>
            <person name="Bluhm B."/>
            <person name="Cannon C."/>
            <person name="Castanera R."/>
            <person name="Culley D."/>
            <person name="Daum C."/>
            <person name="Ezra D."/>
            <person name="Gonzalez J."/>
            <person name="Henrissat B."/>
            <person name="Kuo A."/>
            <person name="Liang C."/>
            <person name="Lipzen A."/>
            <person name="Lutzoni F."/>
            <person name="Magnuson J."/>
            <person name="Mondo S."/>
            <person name="Nolan M."/>
            <person name="Ohm R."/>
            <person name="Pangilinan J."/>
            <person name="Park H.-J."/>
            <person name="Ramirez L."/>
            <person name="Alfaro M."/>
            <person name="Sun H."/>
            <person name="Tritt A."/>
            <person name="Yoshinaga Y."/>
            <person name="Zwiers L.-H."/>
            <person name="Turgeon B."/>
            <person name="Goodwin S."/>
            <person name="Spatafora J."/>
            <person name="Crous P."/>
            <person name="Grigoriev I."/>
        </authorList>
    </citation>
    <scope>NUCLEOTIDE SEQUENCE</scope>
    <source>
        <strain evidence="7">CBS 279.74</strain>
    </source>
</reference>
<dbReference type="EMBL" id="MU005764">
    <property type="protein sequence ID" value="KAF2715285.1"/>
    <property type="molecule type" value="Genomic_DNA"/>
</dbReference>
<evidence type="ECO:0000256" key="4">
    <source>
        <dbReference type="ARBA" id="ARBA00022989"/>
    </source>
</evidence>
<dbReference type="Pfam" id="PF13347">
    <property type="entry name" value="MFS_2"/>
    <property type="match status" value="1"/>
</dbReference>
<feature type="transmembrane region" description="Helical" evidence="6">
    <location>
        <begin position="367"/>
        <end position="387"/>
    </location>
</feature>
<feature type="transmembrane region" description="Helical" evidence="6">
    <location>
        <begin position="393"/>
        <end position="417"/>
    </location>
</feature>
<dbReference type="PANTHER" id="PTHR19432">
    <property type="entry name" value="SUGAR TRANSPORTER"/>
    <property type="match status" value="1"/>
</dbReference>
<keyword evidence="5 6" id="KW-0472">Membrane</keyword>
<organism evidence="7 8">
    <name type="scientific">Pleomassaria siparia CBS 279.74</name>
    <dbReference type="NCBI Taxonomy" id="1314801"/>
    <lineage>
        <taxon>Eukaryota</taxon>
        <taxon>Fungi</taxon>
        <taxon>Dikarya</taxon>
        <taxon>Ascomycota</taxon>
        <taxon>Pezizomycotina</taxon>
        <taxon>Dothideomycetes</taxon>
        <taxon>Pleosporomycetidae</taxon>
        <taxon>Pleosporales</taxon>
        <taxon>Pleomassariaceae</taxon>
        <taxon>Pleomassaria</taxon>
    </lineage>
</organism>
<evidence type="ECO:0000256" key="6">
    <source>
        <dbReference type="SAM" id="Phobius"/>
    </source>
</evidence>
<keyword evidence="3 6" id="KW-0812">Transmembrane</keyword>
<proteinExistence type="predicted"/>
<evidence type="ECO:0000313" key="7">
    <source>
        <dbReference type="EMBL" id="KAF2715285.1"/>
    </source>
</evidence>
<feature type="transmembrane region" description="Helical" evidence="6">
    <location>
        <begin position="58"/>
        <end position="79"/>
    </location>
</feature>
<evidence type="ECO:0000256" key="3">
    <source>
        <dbReference type="ARBA" id="ARBA00022692"/>
    </source>
</evidence>
<feature type="transmembrane region" description="Helical" evidence="6">
    <location>
        <begin position="20"/>
        <end position="38"/>
    </location>
</feature>
<dbReference type="Proteomes" id="UP000799428">
    <property type="component" value="Unassembled WGS sequence"/>
</dbReference>
<feature type="transmembrane region" description="Helical" evidence="6">
    <location>
        <begin position="207"/>
        <end position="225"/>
    </location>
</feature>
<evidence type="ECO:0000313" key="8">
    <source>
        <dbReference type="Proteomes" id="UP000799428"/>
    </source>
</evidence>
<dbReference type="GO" id="GO:0008506">
    <property type="term" value="F:sucrose:proton symporter activity"/>
    <property type="evidence" value="ECO:0007669"/>
    <property type="project" value="TreeGrafter"/>
</dbReference>
<keyword evidence="4 6" id="KW-1133">Transmembrane helix</keyword>